<keyword evidence="1" id="KW-0472">Membrane</keyword>
<evidence type="ECO:0000313" key="2">
    <source>
        <dbReference type="EMBL" id="OGG85374.1"/>
    </source>
</evidence>
<reference evidence="2 3" key="1">
    <citation type="journal article" date="2016" name="Nat. Commun.">
        <title>Thousands of microbial genomes shed light on interconnected biogeochemical processes in an aquifer system.</title>
        <authorList>
            <person name="Anantharaman K."/>
            <person name="Brown C.T."/>
            <person name="Hug L.A."/>
            <person name="Sharon I."/>
            <person name="Castelle C.J."/>
            <person name="Probst A.J."/>
            <person name="Thomas B.C."/>
            <person name="Singh A."/>
            <person name="Wilkins M.J."/>
            <person name="Karaoz U."/>
            <person name="Brodie E.L."/>
            <person name="Williams K.H."/>
            <person name="Hubbard S.S."/>
            <person name="Banfield J.F."/>
        </authorList>
    </citation>
    <scope>NUCLEOTIDE SEQUENCE [LARGE SCALE GENOMIC DNA]</scope>
</reference>
<feature type="transmembrane region" description="Helical" evidence="1">
    <location>
        <begin position="37"/>
        <end position="57"/>
    </location>
</feature>
<sequence length="306" mass="33081">MDNQIQATDGVAEVASPALPEYRDLVSLSFTKSLTSWPLFILLAGSGIVLSVTAYLIEFGTTLGVWQVLALTVVMFIALYINVLGTVVAVKYFLNDGTEKISTYFSEVSSSAWSYLWVLSLSTLVLFSGFIMFIIPGIILSTYLMFALHTRAAESATGMDSLVRSTELVRGYWWAVTARLIFLTLAMVVIFFSVGFALGILASIVGLTQDTADLISLLAVEPIFSALGSIICLYAITVMYKALVAMKAGVVAEPNAVRGWYIGLAILTPLLMVAVLALELLGFMNEFDFVDPAQEGPGLMETEATV</sequence>
<proteinExistence type="predicted"/>
<dbReference type="AlphaFoldDB" id="A0A1F6FHN8"/>
<comment type="caution">
    <text evidence="2">The sequence shown here is derived from an EMBL/GenBank/DDBJ whole genome shotgun (WGS) entry which is preliminary data.</text>
</comment>
<keyword evidence="1" id="KW-1133">Transmembrane helix</keyword>
<feature type="transmembrane region" description="Helical" evidence="1">
    <location>
        <begin position="260"/>
        <end position="284"/>
    </location>
</feature>
<protein>
    <recommendedName>
        <fullName evidence="4">Glycerophosphoryl diester phosphodiesterase membrane domain-containing protein</fullName>
    </recommendedName>
</protein>
<dbReference type="EMBL" id="MFMM01000001">
    <property type="protein sequence ID" value="OGG85374.1"/>
    <property type="molecule type" value="Genomic_DNA"/>
</dbReference>
<keyword evidence="1" id="KW-0812">Transmembrane</keyword>
<organism evidence="2 3">
    <name type="scientific">Candidatus Kaiserbacteria bacterium RIFCSPLOWO2_12_FULL_45_26</name>
    <dbReference type="NCBI Taxonomy" id="1798525"/>
    <lineage>
        <taxon>Bacteria</taxon>
        <taxon>Candidatus Kaiseribacteriota</taxon>
    </lineage>
</organism>
<dbReference type="Proteomes" id="UP000177325">
    <property type="component" value="Unassembled WGS sequence"/>
</dbReference>
<gene>
    <name evidence="2" type="ORF">A3G90_04980</name>
</gene>
<feature type="transmembrane region" description="Helical" evidence="1">
    <location>
        <begin position="180"/>
        <end position="208"/>
    </location>
</feature>
<feature type="transmembrane region" description="Helical" evidence="1">
    <location>
        <begin position="69"/>
        <end position="94"/>
    </location>
</feature>
<evidence type="ECO:0000256" key="1">
    <source>
        <dbReference type="SAM" id="Phobius"/>
    </source>
</evidence>
<feature type="transmembrane region" description="Helical" evidence="1">
    <location>
        <begin position="214"/>
        <end position="240"/>
    </location>
</feature>
<feature type="transmembrane region" description="Helical" evidence="1">
    <location>
        <begin position="114"/>
        <end position="146"/>
    </location>
</feature>
<evidence type="ECO:0000313" key="3">
    <source>
        <dbReference type="Proteomes" id="UP000177325"/>
    </source>
</evidence>
<name>A0A1F6FHN8_9BACT</name>
<evidence type="ECO:0008006" key="4">
    <source>
        <dbReference type="Google" id="ProtNLM"/>
    </source>
</evidence>
<accession>A0A1F6FHN8</accession>